<evidence type="ECO:0000313" key="1">
    <source>
        <dbReference type="EMBL" id="KAF6410356.1"/>
    </source>
</evidence>
<evidence type="ECO:0000313" key="2">
    <source>
        <dbReference type="Proteomes" id="UP000593571"/>
    </source>
</evidence>
<comment type="caution">
    <text evidence="1">The sequence shown here is derived from an EMBL/GenBank/DDBJ whole genome shotgun (WGS) entry which is preliminary data.</text>
</comment>
<organism evidence="1 2">
    <name type="scientific">Rousettus aegyptiacus</name>
    <name type="common">Egyptian fruit bat</name>
    <name type="synonym">Pteropus aegyptiacus</name>
    <dbReference type="NCBI Taxonomy" id="9407"/>
    <lineage>
        <taxon>Eukaryota</taxon>
        <taxon>Metazoa</taxon>
        <taxon>Chordata</taxon>
        <taxon>Craniata</taxon>
        <taxon>Vertebrata</taxon>
        <taxon>Euteleostomi</taxon>
        <taxon>Mammalia</taxon>
        <taxon>Eutheria</taxon>
        <taxon>Laurasiatheria</taxon>
        <taxon>Chiroptera</taxon>
        <taxon>Yinpterochiroptera</taxon>
        <taxon>Pteropodoidea</taxon>
        <taxon>Pteropodidae</taxon>
        <taxon>Rousettinae</taxon>
        <taxon>Rousettus</taxon>
    </lineage>
</organism>
<dbReference type="AlphaFoldDB" id="A0A7J8CHP0"/>
<gene>
    <name evidence="1" type="ORF">HJG63_008921</name>
</gene>
<dbReference type="Proteomes" id="UP000593571">
    <property type="component" value="Unassembled WGS sequence"/>
</dbReference>
<keyword evidence="2" id="KW-1185">Reference proteome</keyword>
<name>A0A7J8CHP0_ROUAE</name>
<accession>A0A7J8CHP0</accession>
<sequence>MTKLPKTIKYKLGQMGCKMAGTGMFSMETVQNATLPGWKAVGVFSRRGLGRARATACLRVSCVLSDSRGAVCRGVFSPEEGSGCLCRVALGTAPPSPQNARIHPEADALTLISCRRIWCRERGDARLRSHHRNPRHS</sequence>
<dbReference type="EMBL" id="JACASE010000014">
    <property type="protein sequence ID" value="KAF6410356.1"/>
    <property type="molecule type" value="Genomic_DNA"/>
</dbReference>
<protein>
    <submittedName>
        <fullName evidence="1">Uncharacterized protein</fullName>
    </submittedName>
</protein>
<proteinExistence type="predicted"/>
<reference evidence="1 2" key="1">
    <citation type="journal article" date="2020" name="Nature">
        <title>Six reference-quality genomes reveal evolution of bat adaptations.</title>
        <authorList>
            <person name="Jebb D."/>
            <person name="Huang Z."/>
            <person name="Pippel M."/>
            <person name="Hughes G.M."/>
            <person name="Lavrichenko K."/>
            <person name="Devanna P."/>
            <person name="Winkler S."/>
            <person name="Jermiin L.S."/>
            <person name="Skirmuntt E.C."/>
            <person name="Katzourakis A."/>
            <person name="Burkitt-Gray L."/>
            <person name="Ray D.A."/>
            <person name="Sullivan K.A.M."/>
            <person name="Roscito J.G."/>
            <person name="Kirilenko B.M."/>
            <person name="Davalos L.M."/>
            <person name="Corthals A.P."/>
            <person name="Power M.L."/>
            <person name="Jones G."/>
            <person name="Ransome R.D."/>
            <person name="Dechmann D.K.N."/>
            <person name="Locatelli A.G."/>
            <person name="Puechmaille S.J."/>
            <person name="Fedrigo O."/>
            <person name="Jarvis E.D."/>
            <person name="Hiller M."/>
            <person name="Vernes S.C."/>
            <person name="Myers E.W."/>
            <person name="Teeling E.C."/>
        </authorList>
    </citation>
    <scope>NUCLEOTIDE SEQUENCE [LARGE SCALE GENOMIC DNA]</scope>
    <source>
        <strain evidence="1">MRouAeg1</strain>
        <tissue evidence="1">Muscle</tissue>
    </source>
</reference>